<feature type="signal peptide" evidence="1">
    <location>
        <begin position="1"/>
        <end position="20"/>
    </location>
</feature>
<protein>
    <recommendedName>
        <fullName evidence="4">HdeA/HdeB family protein</fullName>
    </recommendedName>
</protein>
<proteinExistence type="predicted"/>
<gene>
    <name evidence="2" type="ORF">SAMN04488045_0308</name>
</gene>
<evidence type="ECO:0000313" key="2">
    <source>
        <dbReference type="EMBL" id="SEF52067.1"/>
    </source>
</evidence>
<feature type="chain" id="PRO_5009284218" description="HdeA/HdeB family protein" evidence="1">
    <location>
        <begin position="21"/>
        <end position="99"/>
    </location>
</feature>
<dbReference type="Proteomes" id="UP000236752">
    <property type="component" value="Unassembled WGS sequence"/>
</dbReference>
<dbReference type="AlphaFoldDB" id="A0A1H5SQM3"/>
<dbReference type="EMBL" id="FNUZ01000001">
    <property type="protein sequence ID" value="SEF52067.1"/>
    <property type="molecule type" value="Genomic_DNA"/>
</dbReference>
<organism evidence="2 3">
    <name type="scientific">Thalassococcus halodurans</name>
    <dbReference type="NCBI Taxonomy" id="373675"/>
    <lineage>
        <taxon>Bacteria</taxon>
        <taxon>Pseudomonadati</taxon>
        <taxon>Pseudomonadota</taxon>
        <taxon>Alphaproteobacteria</taxon>
        <taxon>Rhodobacterales</taxon>
        <taxon>Roseobacteraceae</taxon>
        <taxon>Thalassococcus</taxon>
    </lineage>
</organism>
<keyword evidence="1" id="KW-0732">Signal</keyword>
<evidence type="ECO:0000313" key="3">
    <source>
        <dbReference type="Proteomes" id="UP000236752"/>
    </source>
</evidence>
<name>A0A1H5SQM3_9RHOB</name>
<evidence type="ECO:0008006" key="4">
    <source>
        <dbReference type="Google" id="ProtNLM"/>
    </source>
</evidence>
<reference evidence="2 3" key="1">
    <citation type="submission" date="2016-10" db="EMBL/GenBank/DDBJ databases">
        <authorList>
            <person name="de Groot N.N."/>
        </authorList>
    </citation>
    <scope>NUCLEOTIDE SEQUENCE [LARGE SCALE GENOMIC DNA]</scope>
    <source>
        <strain evidence="2 3">DSM 26915</strain>
    </source>
</reference>
<dbReference type="OrthoDB" id="7875126at2"/>
<evidence type="ECO:0000256" key="1">
    <source>
        <dbReference type="SAM" id="SignalP"/>
    </source>
</evidence>
<sequence length="99" mass="10310">MHKTAAITAFFALTATSAFALDKDAECGIQADVVMSVVEARTGGQDADASVTAVAEGLDDQAQKYVSVVPAIVEWVYSLPEDQLGAEVGESWATACKAQ</sequence>
<accession>A0A1H5SQM3</accession>
<keyword evidence="3" id="KW-1185">Reference proteome</keyword>
<dbReference type="RefSeq" id="WP_103908711.1">
    <property type="nucleotide sequence ID" value="NZ_FNUZ01000001.1"/>
</dbReference>